<reference evidence="2 3" key="1">
    <citation type="submission" date="2018-03" db="EMBL/GenBank/DDBJ databases">
        <title>Draft genome sequence of Rohu Carp (Labeo rohita).</title>
        <authorList>
            <person name="Das P."/>
            <person name="Kushwaha B."/>
            <person name="Joshi C.G."/>
            <person name="Kumar D."/>
            <person name="Nagpure N.S."/>
            <person name="Sahoo L."/>
            <person name="Das S.P."/>
            <person name="Bit A."/>
            <person name="Patnaik S."/>
            <person name="Meher P.K."/>
            <person name="Jayasankar P."/>
            <person name="Koringa P.G."/>
            <person name="Patel N.V."/>
            <person name="Hinsu A.T."/>
            <person name="Kumar R."/>
            <person name="Pandey M."/>
            <person name="Agarwal S."/>
            <person name="Srivastava S."/>
            <person name="Singh M."/>
            <person name="Iquebal M.A."/>
            <person name="Jaiswal S."/>
            <person name="Angadi U.B."/>
            <person name="Kumar N."/>
            <person name="Raza M."/>
            <person name="Shah T.M."/>
            <person name="Rai A."/>
            <person name="Jena J.K."/>
        </authorList>
    </citation>
    <scope>NUCLEOTIDE SEQUENCE [LARGE SCALE GENOMIC DNA]</scope>
    <source>
        <strain evidence="2">DASCIFA01</strain>
        <tissue evidence="2">Testis</tissue>
    </source>
</reference>
<dbReference type="Proteomes" id="UP000290572">
    <property type="component" value="Unassembled WGS sequence"/>
</dbReference>
<feature type="region of interest" description="Disordered" evidence="1">
    <location>
        <begin position="656"/>
        <end position="699"/>
    </location>
</feature>
<evidence type="ECO:0000256" key="1">
    <source>
        <dbReference type="SAM" id="MobiDB-lite"/>
    </source>
</evidence>
<name>A0A498LZD8_LABRO</name>
<dbReference type="PANTHER" id="PTHR33053:SF24">
    <property type="entry name" value="TRANSPOSASE DOMAIN-CONTAINING PROTEIN"/>
    <property type="match status" value="1"/>
</dbReference>
<protein>
    <recommendedName>
        <fullName evidence="4">Transposase domain-containing protein</fullName>
    </recommendedName>
</protein>
<evidence type="ECO:0000313" key="2">
    <source>
        <dbReference type="EMBL" id="RXN13611.1"/>
    </source>
</evidence>
<evidence type="ECO:0000313" key="3">
    <source>
        <dbReference type="Proteomes" id="UP000290572"/>
    </source>
</evidence>
<evidence type="ECO:0008006" key="4">
    <source>
        <dbReference type="Google" id="ProtNLM"/>
    </source>
</evidence>
<keyword evidence="3" id="KW-1185">Reference proteome</keyword>
<feature type="compositionally biased region" description="Polar residues" evidence="1">
    <location>
        <begin position="672"/>
        <end position="690"/>
    </location>
</feature>
<organism evidence="2 3">
    <name type="scientific">Labeo rohita</name>
    <name type="common">Indian major carp</name>
    <name type="synonym">Cyprinus rohita</name>
    <dbReference type="NCBI Taxonomy" id="84645"/>
    <lineage>
        <taxon>Eukaryota</taxon>
        <taxon>Metazoa</taxon>
        <taxon>Chordata</taxon>
        <taxon>Craniata</taxon>
        <taxon>Vertebrata</taxon>
        <taxon>Euteleostomi</taxon>
        <taxon>Actinopterygii</taxon>
        <taxon>Neopterygii</taxon>
        <taxon>Teleostei</taxon>
        <taxon>Ostariophysi</taxon>
        <taxon>Cypriniformes</taxon>
        <taxon>Cyprinidae</taxon>
        <taxon>Labeoninae</taxon>
        <taxon>Labeonini</taxon>
        <taxon>Labeo</taxon>
    </lineage>
</organism>
<sequence>MANAPSYWTLKRKSRERVNQQLESVQCGFGFGCSAENLPTDNHDYPINTDEDLMDYESCFSEELDSLHDSSSSGEEEDAHLESRLATWSLEENITHSALNKLLGILKDHHPSLPADARTLLRTSRSESVVVQEKAGGTYHYFGILKSMQTTLEAYKCSLTNGVCLELQANVDGLPIFKSSSTQFWPILGVIKNLPQHEPFVIGLFCGTSKPACLLEYLEDFVAEVVELEKGFSFQGITMRLQLCSMVCDAPARAFLKNVKGHTGYSGCEKCMQEGEYVNNRVVFPQTDARLRTDKDFKEMADEGHHLGSSPLVDTSLGMVSGFPLDYMHLVCLGVMRRLLYLWLKGPLASRLSGSQVNILSEMLLKIRKNVPVEFARRPRSLNEVGRWKAAEFRQFLLYTGPVLLKDVLHTAVYQHFLLLFVGVFILSNKALLEEYTDYANDALVLFVQHFGKLYGDMYLSYNVHNLVHLAQDVKVHGNLDSFSAFKFENFMQKLKRLVRKPESPCCQVVKRLAERESVQMHRVESLSVRREHTSGPLPLLFQCAQQYTQYNTELFTLKLDEANSHVYIQGKVAKIRNIIVEKEEVIMYLIVLFKEENKTGPVAKEWFSDGLAWWPPYKDKCQILQSVQKKAVPNPSKGWRQFAARVLYESVISQAPPESSNSDHCPVPAWQPSNKDSSQLISQPRTVSSNRDHCPVPAWQPRNKDCSQLISQARPVSSNSDHCPVPAWQPSNMNSSQHPRYHLPDTHQRMPTKCTAVERIILEQLGELHIKVDHLTAIVQSLCQNRAQDQQPQSNDYDHLLPISTLHELNSFDEKLCRDGDFKKHVCNKRLDQKQCQLRTHYGKPADLSYGKPASVSYAKPTNLSYDKPACVSYAKRADLSYDKPTSVSYAKPADLSYDKPTSVSYAKPTYLSYDKPTSVSYAKPTYLSYGKPTSVSYAMPADLSYNKPTNLAKSFTCGENKTAYVAKYGIASFIKKELSCSVSEKPYVVMFDESLNKTTKNKQMDLHLRFWTTEDETGTHYVISRYYGSVFMGHSRAEDMLGHFNEGTKELNLNNMLSLSMDGPAVNWKFVELLQEEHREQCGGAQLQIIGSCGLHTMHNSFKNGFAVWQVEKVLKALHYLFHCAPARREDFMLVTKCNTFPLPFCGHRWLENLPAVERAIEIWPYIVTYVDQSLLRRFIKRDVQVDVSPVKLVKLDVTDQKLWVSPKQVDIGMGATAALKGMSGSQSGGSEREVLLFMRDSQSALSKICQNLLLKCPLKYPSVRNMMCLDPQNMHKEPDMCLQRIKALIMKFVQDKKLSGGVTAGDKIAQQFQKFLFSEARGEEFMAFNALDGKSRVDSFLHKAMNGYAELWSFVEKLLLLSHGQATVERGFSINKEVEMCNMNEDTIVSQRLICDYVRMCGGVVKVPLTKELLNECASARNRDIFFHSRCRADGEVGFIKETPKVDWQQTGTKENSIYGVSEHMSSVVAVFSEVDWLPTGTKENRTDEVSEHLRCPRPSFARRPDTAWQHQDLGGRDDFAFPCPDALGLRSGRSLPQVSCRSRPMEQGGVVP</sequence>
<dbReference type="STRING" id="84645.A0A498LZD8"/>
<dbReference type="PANTHER" id="PTHR33053">
    <property type="entry name" value="PROTEIN, PUTATIVE-RELATED"/>
    <property type="match status" value="1"/>
</dbReference>
<comment type="caution">
    <text evidence="2">The sequence shown here is derived from an EMBL/GenBank/DDBJ whole genome shotgun (WGS) entry which is preliminary data.</text>
</comment>
<gene>
    <name evidence="2" type="ORF">ROHU_028981</name>
</gene>
<proteinExistence type="predicted"/>
<accession>A0A498LZD8</accession>
<dbReference type="EMBL" id="QBIY01012961">
    <property type="protein sequence ID" value="RXN13611.1"/>
    <property type="molecule type" value="Genomic_DNA"/>
</dbReference>